<dbReference type="Pfam" id="PF00004">
    <property type="entry name" value="AAA"/>
    <property type="match status" value="1"/>
</dbReference>
<protein>
    <recommendedName>
        <fullName evidence="2">AAA+ ATPase domain-containing protein</fullName>
    </recommendedName>
</protein>
<reference evidence="3 4" key="1">
    <citation type="journal article" date="2021" name="Nat. Commun.">
        <title>Genetic determinants of endophytism in the Arabidopsis root mycobiome.</title>
        <authorList>
            <person name="Mesny F."/>
            <person name="Miyauchi S."/>
            <person name="Thiergart T."/>
            <person name="Pickel B."/>
            <person name="Atanasova L."/>
            <person name="Karlsson M."/>
            <person name="Huettel B."/>
            <person name="Barry K.W."/>
            <person name="Haridas S."/>
            <person name="Chen C."/>
            <person name="Bauer D."/>
            <person name="Andreopoulos W."/>
            <person name="Pangilinan J."/>
            <person name="LaButti K."/>
            <person name="Riley R."/>
            <person name="Lipzen A."/>
            <person name="Clum A."/>
            <person name="Drula E."/>
            <person name="Henrissat B."/>
            <person name="Kohler A."/>
            <person name="Grigoriev I.V."/>
            <person name="Martin F.M."/>
            <person name="Hacquard S."/>
        </authorList>
    </citation>
    <scope>NUCLEOTIDE SEQUENCE [LARGE SCALE GENOMIC DNA]</scope>
    <source>
        <strain evidence="3 4">MPI-CAGE-CH-0241</strain>
    </source>
</reference>
<feature type="domain" description="AAA+ ATPase" evidence="2">
    <location>
        <begin position="543"/>
        <end position="671"/>
    </location>
</feature>
<dbReference type="Gene3D" id="3.40.50.300">
    <property type="entry name" value="P-loop containing nucleotide triphosphate hydrolases"/>
    <property type="match status" value="1"/>
</dbReference>
<dbReference type="OrthoDB" id="10042665at2759"/>
<dbReference type="Pfam" id="PF23232">
    <property type="entry name" value="AAA_lid_13"/>
    <property type="match status" value="1"/>
</dbReference>
<dbReference type="Proteomes" id="UP000777438">
    <property type="component" value="Unassembled WGS sequence"/>
</dbReference>
<evidence type="ECO:0000256" key="1">
    <source>
        <dbReference type="SAM" id="MobiDB-lite"/>
    </source>
</evidence>
<dbReference type="PANTHER" id="PTHR46411">
    <property type="entry name" value="FAMILY ATPASE, PUTATIVE-RELATED"/>
    <property type="match status" value="1"/>
</dbReference>
<dbReference type="SMART" id="SM00382">
    <property type="entry name" value="AAA"/>
    <property type="match status" value="1"/>
</dbReference>
<feature type="region of interest" description="Disordered" evidence="1">
    <location>
        <begin position="799"/>
        <end position="857"/>
    </location>
</feature>
<dbReference type="GO" id="GO:0016887">
    <property type="term" value="F:ATP hydrolysis activity"/>
    <property type="evidence" value="ECO:0007669"/>
    <property type="project" value="InterPro"/>
</dbReference>
<organism evidence="3 4">
    <name type="scientific">Thelonectria olida</name>
    <dbReference type="NCBI Taxonomy" id="1576542"/>
    <lineage>
        <taxon>Eukaryota</taxon>
        <taxon>Fungi</taxon>
        <taxon>Dikarya</taxon>
        <taxon>Ascomycota</taxon>
        <taxon>Pezizomycotina</taxon>
        <taxon>Sordariomycetes</taxon>
        <taxon>Hypocreomycetidae</taxon>
        <taxon>Hypocreales</taxon>
        <taxon>Nectriaceae</taxon>
        <taxon>Thelonectria</taxon>
    </lineage>
</organism>
<dbReference type="SUPFAM" id="SSF52540">
    <property type="entry name" value="P-loop containing nucleoside triphosphate hydrolases"/>
    <property type="match status" value="1"/>
</dbReference>
<dbReference type="AlphaFoldDB" id="A0A9P8W3H7"/>
<comment type="caution">
    <text evidence="3">The sequence shown here is derived from an EMBL/GenBank/DDBJ whole genome shotgun (WGS) entry which is preliminary data.</text>
</comment>
<dbReference type="InterPro" id="IPR003593">
    <property type="entry name" value="AAA+_ATPase"/>
</dbReference>
<dbReference type="InterPro" id="IPR003959">
    <property type="entry name" value="ATPase_AAA_core"/>
</dbReference>
<name>A0A9P8W3H7_9HYPO</name>
<dbReference type="GO" id="GO:0005524">
    <property type="term" value="F:ATP binding"/>
    <property type="evidence" value="ECO:0007669"/>
    <property type="project" value="InterPro"/>
</dbReference>
<feature type="compositionally biased region" description="Acidic residues" evidence="1">
    <location>
        <begin position="835"/>
        <end position="851"/>
    </location>
</feature>
<accession>A0A9P8W3H7</accession>
<feature type="region of interest" description="Disordered" evidence="1">
    <location>
        <begin position="15"/>
        <end position="53"/>
    </location>
</feature>
<dbReference type="Pfam" id="PF22942">
    <property type="entry name" value="DUF7025"/>
    <property type="match status" value="1"/>
</dbReference>
<evidence type="ECO:0000313" key="3">
    <source>
        <dbReference type="EMBL" id="KAH6886998.1"/>
    </source>
</evidence>
<feature type="compositionally biased region" description="Low complexity" evidence="1">
    <location>
        <begin position="811"/>
        <end position="822"/>
    </location>
</feature>
<dbReference type="EMBL" id="JAGPYM010000015">
    <property type="protein sequence ID" value="KAH6886998.1"/>
    <property type="molecule type" value="Genomic_DNA"/>
</dbReference>
<evidence type="ECO:0000313" key="4">
    <source>
        <dbReference type="Proteomes" id="UP000777438"/>
    </source>
</evidence>
<dbReference type="InterPro" id="IPR027417">
    <property type="entry name" value="P-loop_NTPase"/>
</dbReference>
<proteinExistence type="predicted"/>
<dbReference type="PANTHER" id="PTHR46411:SF2">
    <property type="entry name" value="AAA+ ATPASE DOMAIN-CONTAINING PROTEIN"/>
    <property type="match status" value="1"/>
</dbReference>
<sequence>MSVESAMDVMELRKEIISRSPSQERNVTPMPTGGPRIVPEHPDPPPTLPVSEVGTIPSVKEVTLRRAAELLNNDESCDEASCIYHEMGLAENTPYAIVAGRMPSVEHPTGEGSPSRPSAILINYPPLISFLRRVTGVKLSTVPCFMFYPFKLLILFRDEIKAGLREMEGELRSNPEDATLTGESPSLAIAEKTVEKGAQEADDRKRGKGLLPFVKLLVGFIHQHLRKELKTRDRVVSHSLDSIAFADLWQLFQPGVTVFRNCGYQDYHVQQAYRVYDIETPRPLSRSRSHYGGFLDKPLRVACYSIGYDGRSFRSRWKVIKIKPFSGLRRVVRLDAFPIEFIRGLDLEARGKSFLAHRYGHARYQGSVKSRMNDLALDHLDGEVFVDFKTGYEMEPELGDHLDMRGSQTSEGPECETDNLPSSFFDACKTCQSQVLSDKQIDRLLRKRLITIWDDSVLTPLDLVTRGEEDLLPPYLLAFSLVSHQWYGLPSFGFSPLPNPNRFLSKLIIPSGHEAILKVIANSRPRREMSLEESAGSTFSSRRSLVVLLHGPPGSGKSSVVRSIAASAQPPRPIYHIKGGKLPSEPGRFADSIRDSLKLASRWDCLVLFDDAEIYLGERGNDIDQNRIVSMFLDALDNFTGVIFLTTNRVGLIDEAFKVRIHIALAFQPPDEASSMRIWESHLKQQHEHNGIPVTFKVKDILRFARRHVRKSASRGRTWNGRQIRNMLEAAIVFAADESRLTLEAPSGPADDSTASKRLKEIRVRRKHLRIVVGSANAFESYLEECRGSDTQRASELSIRMDNFEPPAIGSSKSSKYRSSPSAITVITKRYDSSSDSEEGSSISSDEDDDSGSSVYQ</sequence>
<evidence type="ECO:0000259" key="2">
    <source>
        <dbReference type="SMART" id="SM00382"/>
    </source>
</evidence>
<gene>
    <name evidence="3" type="ORF">B0T10DRAFT_607806</name>
</gene>
<dbReference type="InterPro" id="IPR056599">
    <property type="entry name" value="AAA_lid_fung"/>
</dbReference>
<keyword evidence="4" id="KW-1185">Reference proteome</keyword>
<dbReference type="InterPro" id="IPR054289">
    <property type="entry name" value="DUF7025"/>
</dbReference>